<feature type="signal peptide" evidence="2">
    <location>
        <begin position="1"/>
        <end position="25"/>
    </location>
</feature>
<feature type="chain" id="PRO_5008088635" evidence="2">
    <location>
        <begin position="26"/>
        <end position="470"/>
    </location>
</feature>
<keyword evidence="2" id="KW-0732">Signal</keyword>
<dbReference type="EMBL" id="LRRQ01000191">
    <property type="protein sequence ID" value="OAM86929.1"/>
    <property type="molecule type" value="Genomic_DNA"/>
</dbReference>
<dbReference type="Pfam" id="PF07470">
    <property type="entry name" value="Glyco_hydro_88"/>
    <property type="match status" value="1"/>
</dbReference>
<dbReference type="OrthoDB" id="9807186at2"/>
<dbReference type="GO" id="GO:0005975">
    <property type="term" value="P:carbohydrate metabolic process"/>
    <property type="evidence" value="ECO:0007669"/>
    <property type="project" value="InterPro"/>
</dbReference>
<sequence>MQVLPSRNILFAAGLALATASSAYAQTSPPSPAAAEPDLATITNLWRVPSPTPIPYPPAEVADIEAVMRRVLDYLETASPVIVTNTDTKERVADFTKPLPRNLAVERGPFLIVSYEWGVTYAGMLHAAAATGDARYTRYTDERLTAIAALAKHFSALPPAGRPQRYLLRSVVAPASLDDSGAMAAGMIKALQARATAADLRPIIDRYLAHISGGQKRLADGTLARDRPMPDSLWLDDLYMSVPALAQMGRLTGDARYFDDAAQQILQFHARMFVPAKNLFMHGWVAGMTEHPAYHWGRANGWAILATVELLSVLPDAHPRRPALLAILRDHARGLAATQGINGLWHQLLDRPETYEETSASAMFVYGLARAINRGWLDPLVYGPVASIGWNAVAKQVNARGQVENVCVGTGMGFDPVFYAYRNTSPYAAHGYGPVLLAGAEMITLRKGLGADAVVHDGGVHFGKVPTRLW</sequence>
<dbReference type="InterPro" id="IPR010905">
    <property type="entry name" value="Glyco_hydro_88"/>
</dbReference>
<comment type="caution">
    <text evidence="3">The sequence shown here is derived from an EMBL/GenBank/DDBJ whole genome shotgun (WGS) entry which is preliminary data.</text>
</comment>
<protein>
    <submittedName>
        <fullName evidence="3">Glycosyl hydrolase family 88</fullName>
    </submittedName>
</protein>
<dbReference type="RefSeq" id="WP_068773159.1">
    <property type="nucleotide sequence ID" value="NZ_CP109796.1"/>
</dbReference>
<keyword evidence="1 3" id="KW-0378">Hydrolase</keyword>
<dbReference type="PANTHER" id="PTHR33886:SF8">
    <property type="entry name" value="UNSATURATED RHAMNOGALACTURONAN HYDROLASE (EUROFUNG)"/>
    <property type="match status" value="1"/>
</dbReference>
<keyword evidence="4" id="KW-1185">Reference proteome</keyword>
<dbReference type="GO" id="GO:0016787">
    <property type="term" value="F:hydrolase activity"/>
    <property type="evidence" value="ECO:0007669"/>
    <property type="project" value="UniProtKB-KW"/>
</dbReference>
<dbReference type="PANTHER" id="PTHR33886">
    <property type="entry name" value="UNSATURATED RHAMNOGALACTURONAN HYDROLASE (EUROFUNG)"/>
    <property type="match status" value="1"/>
</dbReference>
<dbReference type="InterPro" id="IPR052043">
    <property type="entry name" value="PolySaccharide_Degr_Enz"/>
</dbReference>
<reference evidence="3 4" key="1">
    <citation type="submission" date="2016-01" db="EMBL/GenBank/DDBJ databases">
        <title>High potential of lignocellulose degradation of a new Verrucomicrobia species.</title>
        <authorList>
            <person name="Wang Y."/>
            <person name="Shi Y."/>
            <person name="Qiu Z."/>
            <person name="Liu S."/>
            <person name="Yang H."/>
        </authorList>
    </citation>
    <scope>NUCLEOTIDE SEQUENCE [LARGE SCALE GENOMIC DNA]</scope>
    <source>
        <strain evidence="3 4">TSB47</strain>
    </source>
</reference>
<accession>A0A178ICY7</accession>
<dbReference type="InterPro" id="IPR008928">
    <property type="entry name" value="6-hairpin_glycosidase_sf"/>
</dbReference>
<evidence type="ECO:0000313" key="4">
    <source>
        <dbReference type="Proteomes" id="UP000078486"/>
    </source>
</evidence>
<evidence type="ECO:0000256" key="2">
    <source>
        <dbReference type="SAM" id="SignalP"/>
    </source>
</evidence>
<gene>
    <name evidence="3" type="ORF">AW736_25830</name>
</gene>
<organism evidence="3 4">
    <name type="scientific">Termitidicoccus mucosus</name>
    <dbReference type="NCBI Taxonomy" id="1184151"/>
    <lineage>
        <taxon>Bacteria</taxon>
        <taxon>Pseudomonadati</taxon>
        <taxon>Verrucomicrobiota</taxon>
        <taxon>Opitutia</taxon>
        <taxon>Opitutales</taxon>
        <taxon>Opitutaceae</taxon>
        <taxon>Termitidicoccus</taxon>
    </lineage>
</organism>
<name>A0A178ICY7_9BACT</name>
<evidence type="ECO:0000313" key="3">
    <source>
        <dbReference type="EMBL" id="OAM86929.1"/>
    </source>
</evidence>
<dbReference type="InterPro" id="IPR012341">
    <property type="entry name" value="6hp_glycosidase-like_sf"/>
</dbReference>
<dbReference type="Proteomes" id="UP000078486">
    <property type="component" value="Unassembled WGS sequence"/>
</dbReference>
<dbReference type="AlphaFoldDB" id="A0A178ICY7"/>
<evidence type="ECO:0000256" key="1">
    <source>
        <dbReference type="ARBA" id="ARBA00022801"/>
    </source>
</evidence>
<dbReference type="Gene3D" id="1.50.10.10">
    <property type="match status" value="1"/>
</dbReference>
<dbReference type="STRING" id="1184151.AW736_25830"/>
<dbReference type="SUPFAM" id="SSF48208">
    <property type="entry name" value="Six-hairpin glycosidases"/>
    <property type="match status" value="1"/>
</dbReference>
<proteinExistence type="predicted"/>